<evidence type="ECO:0000313" key="2">
    <source>
        <dbReference type="Proteomes" id="UP001200089"/>
    </source>
</evidence>
<proteinExistence type="predicted"/>
<gene>
    <name evidence="1" type="ORF">L0P48_07205</name>
</gene>
<dbReference type="EMBL" id="JAKNDE010000007">
    <property type="protein sequence ID" value="MCG5033398.1"/>
    <property type="molecule type" value="Genomic_DNA"/>
</dbReference>
<name>A0AAW5CP44_9FIRM</name>
<sequence length="52" mass="5403">MIASHYDGFAQGKAGVLDSMLIPAFSMLIKQGTACAVEGDMKVAMAKQAADI</sequence>
<accession>A0AAW5CP44</accession>
<evidence type="ECO:0000313" key="1">
    <source>
        <dbReference type="EMBL" id="MCG5033398.1"/>
    </source>
</evidence>
<protein>
    <submittedName>
        <fullName evidence="1">Uncharacterized protein</fullName>
    </submittedName>
</protein>
<dbReference type="RefSeq" id="WP_015527296.1">
    <property type="nucleotide sequence ID" value="NZ_JAKNDE010000007.1"/>
</dbReference>
<reference evidence="1" key="1">
    <citation type="submission" date="2022-01" db="EMBL/GenBank/DDBJ databases">
        <title>Collection of gut derived symbiotic bacterial strains cultured from healthy donors.</title>
        <authorList>
            <person name="Lin H."/>
            <person name="Kohout C."/>
            <person name="Waligurski E."/>
            <person name="Pamer E.G."/>
        </authorList>
    </citation>
    <scope>NUCLEOTIDE SEQUENCE</scope>
    <source>
        <strain evidence="1">DFI.1.11</strain>
    </source>
</reference>
<dbReference type="Proteomes" id="UP001200089">
    <property type="component" value="Unassembled WGS sequence"/>
</dbReference>
<comment type="caution">
    <text evidence="1">The sequence shown here is derived from an EMBL/GenBank/DDBJ whole genome shotgun (WGS) entry which is preliminary data.</text>
</comment>
<dbReference type="AlphaFoldDB" id="A0AAW5CP44"/>
<organism evidence="1 2">
    <name type="scientific">Blautia massiliensis</name>
    <name type="common">ex Durand et al. 2017</name>
    <dbReference type="NCBI Taxonomy" id="1737424"/>
    <lineage>
        <taxon>Bacteria</taxon>
        <taxon>Bacillati</taxon>
        <taxon>Bacillota</taxon>
        <taxon>Clostridia</taxon>
        <taxon>Lachnospirales</taxon>
        <taxon>Lachnospiraceae</taxon>
        <taxon>Blautia</taxon>
    </lineage>
</organism>